<keyword evidence="2" id="KW-1185">Reference proteome</keyword>
<protein>
    <submittedName>
        <fullName evidence="1">Uncharacterized protein</fullName>
    </submittedName>
</protein>
<reference evidence="1" key="1">
    <citation type="submission" date="2023-04" db="EMBL/GenBank/DDBJ databases">
        <title>A chromosome-level genome assembly of the parasitoid wasp Eretmocerus hayati.</title>
        <authorList>
            <person name="Zhong Y."/>
            <person name="Liu S."/>
            <person name="Liu Y."/>
        </authorList>
    </citation>
    <scope>NUCLEOTIDE SEQUENCE</scope>
    <source>
        <strain evidence="1">ZJU_SS_LIU_2023</strain>
    </source>
</reference>
<gene>
    <name evidence="1" type="ORF">QAD02_017798</name>
</gene>
<accession>A0ACC2PG56</accession>
<evidence type="ECO:0000313" key="1">
    <source>
        <dbReference type="EMBL" id="KAJ8682006.1"/>
    </source>
</evidence>
<sequence length="137" mass="14910">MSPQGSPSAGTTLIRISPPGPYRRVARTSIGRKSTEPRSGRVATDSKSPPIVAISPQGSPSARIRPRRGQASNILQEKHGTALETKVPVRAAEAFDEPVEEGFERKIDPGYNLKPNTYIGNVQSKILVDNYRKLLGY</sequence>
<comment type="caution">
    <text evidence="1">The sequence shown here is derived from an EMBL/GenBank/DDBJ whole genome shotgun (WGS) entry which is preliminary data.</text>
</comment>
<proteinExistence type="predicted"/>
<organism evidence="1 2">
    <name type="scientific">Eretmocerus hayati</name>
    <dbReference type="NCBI Taxonomy" id="131215"/>
    <lineage>
        <taxon>Eukaryota</taxon>
        <taxon>Metazoa</taxon>
        <taxon>Ecdysozoa</taxon>
        <taxon>Arthropoda</taxon>
        <taxon>Hexapoda</taxon>
        <taxon>Insecta</taxon>
        <taxon>Pterygota</taxon>
        <taxon>Neoptera</taxon>
        <taxon>Endopterygota</taxon>
        <taxon>Hymenoptera</taxon>
        <taxon>Apocrita</taxon>
        <taxon>Proctotrupomorpha</taxon>
        <taxon>Chalcidoidea</taxon>
        <taxon>Aphelinidae</taxon>
        <taxon>Aphelininae</taxon>
        <taxon>Eretmocerus</taxon>
    </lineage>
</organism>
<dbReference type="EMBL" id="CM056741">
    <property type="protein sequence ID" value="KAJ8682006.1"/>
    <property type="molecule type" value="Genomic_DNA"/>
</dbReference>
<dbReference type="Proteomes" id="UP001239111">
    <property type="component" value="Chromosome 1"/>
</dbReference>
<name>A0ACC2PG56_9HYME</name>
<evidence type="ECO:0000313" key="2">
    <source>
        <dbReference type="Proteomes" id="UP001239111"/>
    </source>
</evidence>